<dbReference type="SUPFAM" id="SSF55729">
    <property type="entry name" value="Acyl-CoA N-acyltransferases (Nat)"/>
    <property type="match status" value="1"/>
</dbReference>
<name>A0ABV0BJH1_9HYPH</name>
<feature type="domain" description="N-acetyltransferase" evidence="1">
    <location>
        <begin position="9"/>
        <end position="94"/>
    </location>
</feature>
<protein>
    <submittedName>
        <fullName evidence="2">GNAT family N-acetyltransferase</fullName>
        <ecNumber evidence="2">2.3.1.-</ecNumber>
    </submittedName>
</protein>
<dbReference type="InterPro" id="IPR016181">
    <property type="entry name" value="Acyl_CoA_acyltransferase"/>
</dbReference>
<keyword evidence="2" id="KW-0012">Acyltransferase</keyword>
<reference evidence="2 3" key="1">
    <citation type="submission" date="2024-04" db="EMBL/GenBank/DDBJ databases">
        <title>A novel species isolated from cricket.</title>
        <authorList>
            <person name="Wang H.-C."/>
        </authorList>
    </citation>
    <scope>NUCLEOTIDE SEQUENCE [LARGE SCALE GENOMIC DNA]</scope>
    <source>
        <strain evidence="2 3">WL0021</strain>
    </source>
</reference>
<gene>
    <name evidence="2" type="ORF">WJT86_08545</name>
</gene>
<evidence type="ECO:0000259" key="1">
    <source>
        <dbReference type="PROSITE" id="PS51729"/>
    </source>
</evidence>
<comment type="caution">
    <text evidence="2">The sequence shown here is derived from an EMBL/GenBank/DDBJ whole genome shotgun (WGS) entry which is preliminary data.</text>
</comment>
<dbReference type="GO" id="GO:0016746">
    <property type="term" value="F:acyltransferase activity"/>
    <property type="evidence" value="ECO:0007669"/>
    <property type="project" value="UniProtKB-KW"/>
</dbReference>
<keyword evidence="2" id="KW-0808">Transferase</keyword>
<dbReference type="Pfam" id="PF14542">
    <property type="entry name" value="Acetyltransf_CG"/>
    <property type="match status" value="1"/>
</dbReference>
<proteinExistence type="predicted"/>
<accession>A0ABV0BJH1</accession>
<dbReference type="PROSITE" id="PS51729">
    <property type="entry name" value="GNAT_YJDJ"/>
    <property type="match status" value="1"/>
</dbReference>
<organism evidence="2 3">
    <name type="scientific">Hohaiivirga grylli</name>
    <dbReference type="NCBI Taxonomy" id="3133970"/>
    <lineage>
        <taxon>Bacteria</taxon>
        <taxon>Pseudomonadati</taxon>
        <taxon>Pseudomonadota</taxon>
        <taxon>Alphaproteobacteria</taxon>
        <taxon>Hyphomicrobiales</taxon>
        <taxon>Methylobacteriaceae</taxon>
        <taxon>Hohaiivirga</taxon>
    </lineage>
</organism>
<dbReference type="EMBL" id="JBBYXI010000003">
    <property type="protein sequence ID" value="MEN3931104.1"/>
    <property type="molecule type" value="Genomic_DNA"/>
</dbReference>
<dbReference type="InterPro" id="IPR031165">
    <property type="entry name" value="GNAT_YJDJ"/>
</dbReference>
<dbReference type="Proteomes" id="UP001418637">
    <property type="component" value="Unassembled WGS sequence"/>
</dbReference>
<dbReference type="PANTHER" id="PTHR31435:SF10">
    <property type="entry name" value="BSR4717 PROTEIN"/>
    <property type="match status" value="1"/>
</dbReference>
<sequence length="99" mass="11012">MSETDIKVHDNQDESRLEIKADGLFAVAEYEITGDVIAFTHTLVPKEFGGRGYGTMLAAACIEKARKENLKVLPECSFIHAYMARHPETQSLAHSSVQF</sequence>
<dbReference type="CDD" id="cd04301">
    <property type="entry name" value="NAT_SF"/>
    <property type="match status" value="1"/>
</dbReference>
<dbReference type="EC" id="2.3.1.-" evidence="2"/>
<dbReference type="RefSeq" id="WP_346337144.1">
    <property type="nucleotide sequence ID" value="NZ_JBBYXI010000003.1"/>
</dbReference>
<evidence type="ECO:0000313" key="3">
    <source>
        <dbReference type="Proteomes" id="UP001418637"/>
    </source>
</evidence>
<dbReference type="PANTHER" id="PTHR31435">
    <property type="entry name" value="PROTEIN NATD1"/>
    <property type="match status" value="1"/>
</dbReference>
<evidence type="ECO:0000313" key="2">
    <source>
        <dbReference type="EMBL" id="MEN3931104.1"/>
    </source>
</evidence>
<dbReference type="Gene3D" id="3.40.630.30">
    <property type="match status" value="1"/>
</dbReference>
<keyword evidence="3" id="KW-1185">Reference proteome</keyword>
<dbReference type="InterPro" id="IPR045057">
    <property type="entry name" value="Gcn5-rel_NAT"/>
</dbReference>